<evidence type="ECO:0000256" key="1">
    <source>
        <dbReference type="ARBA" id="ARBA00008710"/>
    </source>
</evidence>
<dbReference type="InterPro" id="IPR012349">
    <property type="entry name" value="Split_barrel_FMN-bd"/>
</dbReference>
<dbReference type="Proteomes" id="UP000292686">
    <property type="component" value="Unassembled WGS sequence"/>
</dbReference>
<accession>A0A4Q2M8D4</accession>
<dbReference type="EMBL" id="JACCBI010000001">
    <property type="protein sequence ID" value="NYD65901.1"/>
    <property type="molecule type" value="Genomic_DNA"/>
</dbReference>
<dbReference type="PANTHER" id="PTHR39428">
    <property type="entry name" value="F420H(2)-DEPENDENT QUINONE REDUCTASE RV1261C"/>
    <property type="match status" value="1"/>
</dbReference>
<reference evidence="3 6" key="2">
    <citation type="submission" date="2020-07" db="EMBL/GenBank/DDBJ databases">
        <title>Sequencing the genomes of 1000 actinobacteria strains.</title>
        <authorList>
            <person name="Klenk H.-P."/>
        </authorList>
    </citation>
    <scope>NUCLEOTIDE SEQUENCE [LARGE SCALE GENOMIC DNA]</scope>
    <source>
        <strain evidence="3 6">DSM 23870</strain>
    </source>
</reference>
<dbReference type="RefSeq" id="WP_129174985.1">
    <property type="nucleotide sequence ID" value="NZ_JACCBI010000001.1"/>
</dbReference>
<dbReference type="Proteomes" id="UP000581087">
    <property type="component" value="Unassembled WGS sequence"/>
</dbReference>
<dbReference type="GO" id="GO:0016491">
    <property type="term" value="F:oxidoreductase activity"/>
    <property type="evidence" value="ECO:0007669"/>
    <property type="project" value="InterPro"/>
</dbReference>
<reference evidence="4 5" key="1">
    <citation type="submission" date="2019-01" db="EMBL/GenBank/DDBJ databases">
        <title>Agromyces.</title>
        <authorList>
            <person name="Li J."/>
        </authorList>
    </citation>
    <scope>NUCLEOTIDE SEQUENCE [LARGE SCALE GENOMIC DNA]</scope>
    <source>
        <strain evidence="4 5">DSM 23870</strain>
    </source>
</reference>
<comment type="catalytic activity">
    <reaction evidence="2">
        <text>oxidized coenzyme F420-(gamma-L-Glu)(n) + a quinol + H(+) = reduced coenzyme F420-(gamma-L-Glu)(n) + a quinone</text>
        <dbReference type="Rhea" id="RHEA:39663"/>
        <dbReference type="Rhea" id="RHEA-COMP:12939"/>
        <dbReference type="Rhea" id="RHEA-COMP:14378"/>
        <dbReference type="ChEBI" id="CHEBI:15378"/>
        <dbReference type="ChEBI" id="CHEBI:24646"/>
        <dbReference type="ChEBI" id="CHEBI:132124"/>
        <dbReference type="ChEBI" id="CHEBI:133980"/>
        <dbReference type="ChEBI" id="CHEBI:139511"/>
    </reaction>
</comment>
<dbReference type="OrthoDB" id="8225825at2"/>
<dbReference type="GO" id="GO:0005886">
    <property type="term" value="C:plasma membrane"/>
    <property type="evidence" value="ECO:0007669"/>
    <property type="project" value="TreeGrafter"/>
</dbReference>
<dbReference type="GO" id="GO:0070967">
    <property type="term" value="F:coenzyme F420 binding"/>
    <property type="evidence" value="ECO:0007669"/>
    <property type="project" value="TreeGrafter"/>
</dbReference>
<name>A0A4Q2M8D4_9MICO</name>
<evidence type="ECO:0000313" key="4">
    <source>
        <dbReference type="EMBL" id="RXZ86241.1"/>
    </source>
</evidence>
<proteinExistence type="inferred from homology"/>
<dbReference type="Pfam" id="PF04075">
    <property type="entry name" value="F420H2_quin_red"/>
    <property type="match status" value="1"/>
</dbReference>
<evidence type="ECO:0000256" key="2">
    <source>
        <dbReference type="ARBA" id="ARBA00049106"/>
    </source>
</evidence>
<evidence type="ECO:0000313" key="6">
    <source>
        <dbReference type="Proteomes" id="UP000581087"/>
    </source>
</evidence>
<dbReference type="Gene3D" id="2.30.110.10">
    <property type="entry name" value="Electron Transport, Fmn-binding Protein, Chain A"/>
    <property type="match status" value="1"/>
</dbReference>
<comment type="caution">
    <text evidence="4">The sequence shown here is derived from an EMBL/GenBank/DDBJ whole genome shotgun (WGS) entry which is preliminary data.</text>
</comment>
<evidence type="ECO:0000313" key="5">
    <source>
        <dbReference type="Proteomes" id="UP000292686"/>
    </source>
</evidence>
<keyword evidence="5" id="KW-1185">Reference proteome</keyword>
<protein>
    <submittedName>
        <fullName evidence="3">Deazaflavin-dependent oxidoreductase (Nitroreductase family)</fullName>
    </submittedName>
    <submittedName>
        <fullName evidence="4">Nitroreductase family deazaflavin-dependent oxidoreductase</fullName>
    </submittedName>
</protein>
<dbReference type="AlphaFoldDB" id="A0A4Q2M8D4"/>
<comment type="similarity">
    <text evidence="1">Belongs to the F420H(2)-dependent quinone reductase family.</text>
</comment>
<organism evidence="4 5">
    <name type="scientific">Agromyces atrinae</name>
    <dbReference type="NCBI Taxonomy" id="592376"/>
    <lineage>
        <taxon>Bacteria</taxon>
        <taxon>Bacillati</taxon>
        <taxon>Actinomycetota</taxon>
        <taxon>Actinomycetes</taxon>
        <taxon>Micrococcales</taxon>
        <taxon>Microbacteriaceae</taxon>
        <taxon>Agromyces</taxon>
    </lineage>
</organism>
<gene>
    <name evidence="3" type="ORF">BJ972_000420</name>
    <name evidence="4" type="ORF">ESP50_10790</name>
</gene>
<dbReference type="NCBIfam" id="TIGR00026">
    <property type="entry name" value="hi_GC_TIGR00026"/>
    <property type="match status" value="1"/>
</dbReference>
<dbReference type="InterPro" id="IPR004378">
    <property type="entry name" value="F420H2_quin_Rdtase"/>
</dbReference>
<dbReference type="PANTHER" id="PTHR39428:SF1">
    <property type="entry name" value="F420H(2)-DEPENDENT QUINONE REDUCTASE RV1261C"/>
    <property type="match status" value="1"/>
</dbReference>
<sequence>MTSVVVSVRTVFAAFTRTRLFRRWAPRVLPPIERWLERVSAGRVQLSALLVPSLVLYSRGARSGATRETPLMYTADGHGRALVAGTSFARERHPAWTYNLLAHPEAEISVRGRRMSVRADSLDPAEREEAWRLIERQWPGYRAYERSSGRDVRVFRLTPTSVI</sequence>
<evidence type="ECO:0000313" key="3">
    <source>
        <dbReference type="EMBL" id="NYD65901.1"/>
    </source>
</evidence>
<dbReference type="SUPFAM" id="SSF50475">
    <property type="entry name" value="FMN-binding split barrel"/>
    <property type="match status" value="1"/>
</dbReference>
<dbReference type="EMBL" id="SDPM01000005">
    <property type="protein sequence ID" value="RXZ86241.1"/>
    <property type="molecule type" value="Genomic_DNA"/>
</dbReference>